<dbReference type="Proteomes" id="UP000049495">
    <property type="component" value="Unassembled WGS sequence"/>
</dbReference>
<dbReference type="AlphaFoldDB" id="A0A4R2FI60"/>
<accession>A0A4R2FI60</accession>
<reference evidence="2" key="1">
    <citation type="submission" date="2014-06" db="EMBL/GenBank/DDBJ databases">
        <authorList>
            <person name="Le Roux Frederique"/>
        </authorList>
    </citation>
    <scope>NUCLEOTIDE SEQUENCE [LARGE SCALE GENOMIC DNA]</scope>
    <source>
        <strain evidence="2">J5-5</strain>
    </source>
</reference>
<dbReference type="NCBIfam" id="TIGR00661">
    <property type="entry name" value="MJ1255"/>
    <property type="match status" value="1"/>
</dbReference>
<dbReference type="GO" id="GO:0016740">
    <property type="term" value="F:transferase activity"/>
    <property type="evidence" value="ECO:0007669"/>
    <property type="project" value="UniProtKB-KW"/>
</dbReference>
<protein>
    <submittedName>
        <fullName evidence="1">Putative Glycosyl transferase</fullName>
    </submittedName>
</protein>
<dbReference type="InterPro" id="IPR005262">
    <property type="entry name" value="MJ1255-like"/>
</dbReference>
<dbReference type="Pfam" id="PF13528">
    <property type="entry name" value="Glyco_trans_1_3"/>
    <property type="match status" value="1"/>
</dbReference>
<organism evidence="1 2">
    <name type="scientific">Vibrio crassostreae</name>
    <dbReference type="NCBI Taxonomy" id="246167"/>
    <lineage>
        <taxon>Bacteria</taxon>
        <taxon>Pseudomonadati</taxon>
        <taxon>Pseudomonadota</taxon>
        <taxon>Gammaproteobacteria</taxon>
        <taxon>Vibrionales</taxon>
        <taxon>Vibrionaceae</taxon>
        <taxon>Vibrio</taxon>
    </lineage>
</organism>
<keyword evidence="1" id="KW-0808">Transferase</keyword>
<dbReference type="SUPFAM" id="SSF53756">
    <property type="entry name" value="UDP-Glycosyltransferase/glycogen phosphorylase"/>
    <property type="match status" value="1"/>
</dbReference>
<comment type="caution">
    <text evidence="1">The sequence shown here is derived from an EMBL/GenBank/DDBJ whole genome shotgun (WGS) entry which is preliminary data.</text>
</comment>
<dbReference type="EMBL" id="CCJV01000075">
    <property type="protein sequence ID" value="CDT18658.1"/>
    <property type="molecule type" value="Genomic_DNA"/>
</dbReference>
<proteinExistence type="predicted"/>
<name>A0A4R2FI60_9VIBR</name>
<evidence type="ECO:0000313" key="1">
    <source>
        <dbReference type="EMBL" id="CDT18658.1"/>
    </source>
</evidence>
<dbReference type="RefSeq" id="WP_055319009.1">
    <property type="nucleotide sequence ID" value="NZ_CAWQCV010000105.1"/>
</dbReference>
<evidence type="ECO:0000313" key="2">
    <source>
        <dbReference type="Proteomes" id="UP000049495"/>
    </source>
</evidence>
<sequence length="356" mass="40240">MKILYGVQGTGNGHIARARAMAVAFRQQNIDVDFLFSGRDESKYFSMEAFGNYQTRSGLTFYSEQGQVKYGKTFMKNNIWRFLSEINQIDLTPYDLVLNDFEPVTAWAAKRQGVPCIGISHQNAFRYDVPKEGGNWIEHSVIQHFAPTAHSIGLHWYHFEQPILPPIVHTPIAPTLVGEQQTKTAQDFTLVYLPFEDLESISELLMKFISHNFVCYHPDVIEHSRVENIEFKPLSHAGFQFDLNQCSGVVANGGFELPSEALTLGKKLLLKPLEGQFEQQSNVATLEALGLAQTMTFLDAAILRAWLSEKQAEVVTYPDVASALVEWVLAGNWSNQDDLRKQLWDKVDFPSYASLT</sequence>
<gene>
    <name evidence="1" type="ORF">VCR5J5_170075</name>
</gene>